<reference evidence="1 2" key="1">
    <citation type="submission" date="2013-07" db="EMBL/GenBank/DDBJ databases">
        <title>Complete genome sequence of Bacillus infantis NRRL B-14911 that has potential to induce cardiac disease by antigenic mimicry.</title>
        <authorList>
            <person name="Massilamany C."/>
            <person name="Smith T.P.L."/>
            <person name="Loy J.D."/>
            <person name="Barletta R."/>
            <person name="Reddy J."/>
        </authorList>
    </citation>
    <scope>NUCLEOTIDE SEQUENCE [LARGE SCALE GENOMIC DNA]</scope>
    <source>
        <strain evidence="1 2">NRRL B-14911</strain>
    </source>
</reference>
<proteinExistence type="predicted"/>
<dbReference type="Proteomes" id="UP000017805">
    <property type="component" value="Chromosome"/>
</dbReference>
<dbReference type="AlphaFoldDB" id="U5LFG1"/>
<gene>
    <name evidence="1" type="ORF">N288_17210</name>
</gene>
<dbReference type="EMBL" id="CP006643">
    <property type="protein sequence ID" value="AGX05327.1"/>
    <property type="molecule type" value="Genomic_DNA"/>
</dbReference>
<protein>
    <submittedName>
        <fullName evidence="1">Uncharacterized protein</fullName>
    </submittedName>
</protein>
<accession>U5LFG1</accession>
<evidence type="ECO:0000313" key="1">
    <source>
        <dbReference type="EMBL" id="AGX05327.1"/>
    </source>
</evidence>
<dbReference type="STRING" id="1367477.N288_17210"/>
<keyword evidence="2" id="KW-1185">Reference proteome</keyword>
<evidence type="ECO:0000313" key="2">
    <source>
        <dbReference type="Proteomes" id="UP000017805"/>
    </source>
</evidence>
<dbReference type="HOGENOM" id="CLU_3040428_0_0_9"/>
<dbReference type="KEGG" id="bif:N288_17210"/>
<sequence length="54" mass="6008">MQKKGNQKVLVKRTSTLYAGKRGTEGLSEGDWHPQLFTMRLMLAGADQAPSAFR</sequence>
<organism evidence="1 2">
    <name type="scientific">Bacillus infantis NRRL B-14911</name>
    <dbReference type="NCBI Taxonomy" id="1367477"/>
    <lineage>
        <taxon>Bacteria</taxon>
        <taxon>Bacillati</taxon>
        <taxon>Bacillota</taxon>
        <taxon>Bacilli</taxon>
        <taxon>Bacillales</taxon>
        <taxon>Bacillaceae</taxon>
        <taxon>Bacillus</taxon>
    </lineage>
</organism>
<name>U5LFG1_9BACI</name>